<dbReference type="Pfam" id="PF06223">
    <property type="entry name" value="Phage_tail_T"/>
    <property type="match status" value="1"/>
</dbReference>
<dbReference type="RefSeq" id="WP_005285675.1">
    <property type="nucleotide sequence ID" value="NZ_GG739633.1"/>
</dbReference>
<organism evidence="2 3">
    <name type="scientific">Edwardsiella tarda ATCC 23685</name>
    <dbReference type="NCBI Taxonomy" id="500638"/>
    <lineage>
        <taxon>Bacteria</taxon>
        <taxon>Pseudomonadati</taxon>
        <taxon>Pseudomonadota</taxon>
        <taxon>Gammaproteobacteria</taxon>
        <taxon>Enterobacterales</taxon>
        <taxon>Hafniaceae</taxon>
        <taxon>Edwardsiella</taxon>
    </lineage>
</organism>
<feature type="domain" description="Minor tail T" evidence="1">
    <location>
        <begin position="25"/>
        <end position="102"/>
    </location>
</feature>
<name>D4F570_EDWTA</name>
<proteinExistence type="predicted"/>
<evidence type="ECO:0000313" key="3">
    <source>
        <dbReference type="Proteomes" id="UP000003692"/>
    </source>
</evidence>
<dbReference type="AlphaFoldDB" id="D4F570"/>
<protein>
    <submittedName>
        <fullName evidence="2">Phage tail assembly protein T</fullName>
    </submittedName>
</protein>
<dbReference type="EMBL" id="ADGK01000127">
    <property type="protein sequence ID" value="EFE23097.1"/>
    <property type="molecule type" value="Genomic_DNA"/>
</dbReference>
<comment type="caution">
    <text evidence="2">The sequence shown here is derived from an EMBL/GenBank/DDBJ whole genome shotgun (WGS) entry which is preliminary data.</text>
</comment>
<accession>D4F570</accession>
<reference evidence="2 3" key="1">
    <citation type="submission" date="2010-02" db="EMBL/GenBank/DDBJ databases">
        <authorList>
            <person name="Weinstock G."/>
            <person name="Sodergren E."/>
            <person name="Clifton S."/>
            <person name="Fulton L."/>
            <person name="Fulton B."/>
            <person name="Courtney L."/>
            <person name="Fronick C."/>
            <person name="Harrison M."/>
            <person name="Strong C."/>
            <person name="Farmer C."/>
            <person name="Delahaunty K."/>
            <person name="Markovic C."/>
            <person name="Hall O."/>
            <person name="Minx P."/>
            <person name="Tomlinson C."/>
            <person name="Mitreva M."/>
            <person name="Nelson J."/>
            <person name="Hou S."/>
            <person name="Wollam A."/>
            <person name="Pepin K.H."/>
            <person name="Johnson M."/>
            <person name="Bhonagiri V."/>
            <person name="Zhang X."/>
            <person name="Suruliraj S."/>
            <person name="Warren W."/>
            <person name="Chinwalla A."/>
            <person name="Mardis E.R."/>
            <person name="Wilson R.K."/>
        </authorList>
    </citation>
    <scope>NUCLEOTIDE SEQUENCE [LARGE SCALE GENOMIC DNA]</scope>
    <source>
        <strain evidence="2 3">ATCC 23685</strain>
    </source>
</reference>
<dbReference type="NCBIfam" id="TIGR01715">
    <property type="entry name" value="phage_lam_T"/>
    <property type="match status" value="1"/>
</dbReference>
<gene>
    <name evidence="2" type="ORF">EDWATA_01898</name>
</gene>
<evidence type="ECO:0000313" key="2">
    <source>
        <dbReference type="EMBL" id="EFE23097.1"/>
    </source>
</evidence>
<dbReference type="HOGENOM" id="CLU_163018_1_0_6"/>
<dbReference type="InterPro" id="IPR009350">
    <property type="entry name" value="Phage_tail_T"/>
</dbReference>
<evidence type="ECO:0000259" key="1">
    <source>
        <dbReference type="Pfam" id="PF06223"/>
    </source>
</evidence>
<dbReference type="Proteomes" id="UP000003692">
    <property type="component" value="Unassembled WGS sequence"/>
</dbReference>
<sequence>MRFVLGVAREFKRADWRRWLSEMSCSEFRAWADYFSHHLFSADLLDYEFASVKLNQYLLAGGAQNITLRDFCLFAKSEEESEESEEMDDEQIMAAATFIAGGVRVGE</sequence>